<keyword evidence="4" id="KW-1185">Reference proteome</keyword>
<dbReference type="PANTHER" id="PTHR40780:SF2">
    <property type="entry name" value="DUF3669 DOMAIN-CONTAINING PROTEIN"/>
    <property type="match status" value="1"/>
</dbReference>
<dbReference type="Proteomes" id="UP000799772">
    <property type="component" value="Unassembled WGS sequence"/>
</dbReference>
<dbReference type="Pfam" id="PF12417">
    <property type="entry name" value="DUF3669"/>
    <property type="match status" value="1"/>
</dbReference>
<evidence type="ECO:0000313" key="4">
    <source>
        <dbReference type="Proteomes" id="UP000799772"/>
    </source>
</evidence>
<dbReference type="EMBL" id="ML978123">
    <property type="protein sequence ID" value="KAF2101319.1"/>
    <property type="molecule type" value="Genomic_DNA"/>
</dbReference>
<evidence type="ECO:0000256" key="1">
    <source>
        <dbReference type="SAM" id="MobiDB-lite"/>
    </source>
</evidence>
<reference evidence="3" key="1">
    <citation type="journal article" date="2020" name="Stud. Mycol.">
        <title>101 Dothideomycetes genomes: a test case for predicting lifestyles and emergence of pathogens.</title>
        <authorList>
            <person name="Haridas S."/>
            <person name="Albert R."/>
            <person name="Binder M."/>
            <person name="Bloem J."/>
            <person name="Labutti K."/>
            <person name="Salamov A."/>
            <person name="Andreopoulos B."/>
            <person name="Baker S."/>
            <person name="Barry K."/>
            <person name="Bills G."/>
            <person name="Bluhm B."/>
            <person name="Cannon C."/>
            <person name="Castanera R."/>
            <person name="Culley D."/>
            <person name="Daum C."/>
            <person name="Ezra D."/>
            <person name="Gonzalez J."/>
            <person name="Henrissat B."/>
            <person name="Kuo A."/>
            <person name="Liang C."/>
            <person name="Lipzen A."/>
            <person name="Lutzoni F."/>
            <person name="Magnuson J."/>
            <person name="Mondo S."/>
            <person name="Nolan M."/>
            <person name="Ohm R."/>
            <person name="Pangilinan J."/>
            <person name="Park H.-J."/>
            <person name="Ramirez L."/>
            <person name="Alfaro M."/>
            <person name="Sun H."/>
            <person name="Tritt A."/>
            <person name="Yoshinaga Y."/>
            <person name="Zwiers L.-H."/>
            <person name="Turgeon B."/>
            <person name="Goodwin S."/>
            <person name="Spatafora J."/>
            <person name="Crous P."/>
            <person name="Grigoriev I."/>
        </authorList>
    </citation>
    <scope>NUCLEOTIDE SEQUENCE</scope>
    <source>
        <strain evidence="3">CBS 133067</strain>
    </source>
</reference>
<protein>
    <recommendedName>
        <fullName evidence="2">DUF3669 domain-containing protein</fullName>
    </recommendedName>
</protein>
<feature type="region of interest" description="Disordered" evidence="1">
    <location>
        <begin position="1"/>
        <end position="34"/>
    </location>
</feature>
<dbReference type="OrthoDB" id="2993351at2759"/>
<name>A0A9P4MD57_9PEZI</name>
<evidence type="ECO:0000259" key="2">
    <source>
        <dbReference type="Pfam" id="PF12417"/>
    </source>
</evidence>
<feature type="domain" description="DUF3669" evidence="2">
    <location>
        <begin position="253"/>
        <end position="309"/>
    </location>
</feature>
<comment type="caution">
    <text evidence="3">The sequence shown here is derived from an EMBL/GenBank/DDBJ whole genome shotgun (WGS) entry which is preliminary data.</text>
</comment>
<gene>
    <name evidence="3" type="ORF">NA57DRAFT_53294</name>
</gene>
<organism evidence="3 4">
    <name type="scientific">Rhizodiscina lignyota</name>
    <dbReference type="NCBI Taxonomy" id="1504668"/>
    <lineage>
        <taxon>Eukaryota</taxon>
        <taxon>Fungi</taxon>
        <taxon>Dikarya</taxon>
        <taxon>Ascomycota</taxon>
        <taxon>Pezizomycotina</taxon>
        <taxon>Dothideomycetes</taxon>
        <taxon>Pleosporomycetidae</taxon>
        <taxon>Aulographales</taxon>
        <taxon>Rhizodiscinaceae</taxon>
        <taxon>Rhizodiscina</taxon>
    </lineage>
</organism>
<evidence type="ECO:0000313" key="3">
    <source>
        <dbReference type="EMBL" id="KAF2101319.1"/>
    </source>
</evidence>
<dbReference type="InterPro" id="IPR022137">
    <property type="entry name" value="Znf_prot_DUF3669"/>
</dbReference>
<proteinExistence type="predicted"/>
<accession>A0A9P4MD57</accession>
<sequence>MATSTSHRALSGSRHSPKRHSQSGMDINSPPCQKPKPFTCIGRGTCGTVWEVPESNIVYKTGKDAAALAHDLNLCRNVHAAFLRYQRVVDKEFGGAIKLPLVPAGHEFHRPARNDGEITRNGFWASNLHRFPAGDESSPTSHTAAISLTRIHSLPLRLRSALIDFYFDPDLFASPTSRARGAADHCLTRLYLGSNDYESWFRTFASQAPVTVHGVTQCMAAGLAVMHWGARCDGMDVEWVLGCTAQGVIKPFILDFDKAKKFDLDEEDVVKKLLGGVLGNDPYFPVEGRLHEKFVEVYLKTSKAILEEEENPKALTLSQMFVKAWHEALDRRREADAAEDDIFEHQAEAVEDSGGWNDDEIDELEGSDANSVCSSDINEVK</sequence>
<dbReference type="PANTHER" id="PTHR40780">
    <property type="entry name" value="DUF3669 DOMAIN-CONTAINING PROTEIN"/>
    <property type="match status" value="1"/>
</dbReference>
<feature type="compositionally biased region" description="Acidic residues" evidence="1">
    <location>
        <begin position="357"/>
        <end position="366"/>
    </location>
</feature>
<feature type="region of interest" description="Disordered" evidence="1">
    <location>
        <begin position="341"/>
        <end position="381"/>
    </location>
</feature>
<feature type="compositionally biased region" description="Polar residues" evidence="1">
    <location>
        <begin position="368"/>
        <end position="381"/>
    </location>
</feature>
<dbReference type="AlphaFoldDB" id="A0A9P4MD57"/>